<feature type="transmembrane region" description="Helical" evidence="1">
    <location>
        <begin position="117"/>
        <end position="138"/>
    </location>
</feature>
<protein>
    <recommendedName>
        <fullName evidence="2">DUF6533 domain-containing protein</fullName>
    </recommendedName>
</protein>
<dbReference type="EMBL" id="JASBNA010000038">
    <property type="protein sequence ID" value="KAK7681932.1"/>
    <property type="molecule type" value="Genomic_DNA"/>
</dbReference>
<keyword evidence="1" id="KW-1133">Transmembrane helix</keyword>
<feature type="domain" description="DUF6533" evidence="2">
    <location>
        <begin position="18"/>
        <end position="62"/>
    </location>
</feature>
<dbReference type="Proteomes" id="UP001385951">
    <property type="component" value="Unassembled WGS sequence"/>
</dbReference>
<dbReference type="Pfam" id="PF20151">
    <property type="entry name" value="DUF6533"/>
    <property type="match status" value="1"/>
</dbReference>
<organism evidence="3 4">
    <name type="scientific">Cerrena zonata</name>
    <dbReference type="NCBI Taxonomy" id="2478898"/>
    <lineage>
        <taxon>Eukaryota</taxon>
        <taxon>Fungi</taxon>
        <taxon>Dikarya</taxon>
        <taxon>Basidiomycota</taxon>
        <taxon>Agaricomycotina</taxon>
        <taxon>Agaricomycetes</taxon>
        <taxon>Polyporales</taxon>
        <taxon>Cerrenaceae</taxon>
        <taxon>Cerrena</taxon>
    </lineage>
</organism>
<keyword evidence="1" id="KW-0472">Membrane</keyword>
<proteinExistence type="predicted"/>
<keyword evidence="1" id="KW-0812">Transmembrane</keyword>
<evidence type="ECO:0000259" key="2">
    <source>
        <dbReference type="Pfam" id="PF20151"/>
    </source>
</evidence>
<keyword evidence="4" id="KW-1185">Reference proteome</keyword>
<comment type="caution">
    <text evidence="3">The sequence shown here is derived from an EMBL/GenBank/DDBJ whole genome shotgun (WGS) entry which is preliminary data.</text>
</comment>
<accession>A0AAW0FRM7</accession>
<evidence type="ECO:0000256" key="1">
    <source>
        <dbReference type="SAM" id="Phobius"/>
    </source>
</evidence>
<evidence type="ECO:0000313" key="3">
    <source>
        <dbReference type="EMBL" id="KAK7681932.1"/>
    </source>
</evidence>
<dbReference type="InterPro" id="IPR045340">
    <property type="entry name" value="DUF6533"/>
</dbReference>
<evidence type="ECO:0000313" key="4">
    <source>
        <dbReference type="Proteomes" id="UP001385951"/>
    </source>
</evidence>
<feature type="transmembrane region" description="Helical" evidence="1">
    <location>
        <begin position="166"/>
        <end position="188"/>
    </location>
</feature>
<feature type="transmembrane region" description="Helical" evidence="1">
    <location>
        <begin position="218"/>
        <end position="236"/>
    </location>
</feature>
<dbReference type="AlphaFoldDB" id="A0AAW0FRM7"/>
<name>A0AAW0FRM7_9APHY</name>
<reference evidence="3 4" key="1">
    <citation type="submission" date="2022-09" db="EMBL/GenBank/DDBJ databases">
        <authorList>
            <person name="Palmer J.M."/>
        </authorList>
    </citation>
    <scope>NUCLEOTIDE SEQUENCE [LARGE SCALE GENOMIC DNA]</scope>
    <source>
        <strain evidence="3 4">DSM 7382</strain>
    </source>
</reference>
<sequence length="350" mass="38558">MDTEAMQQSLQALADVKYITFSAVTFWLYDFLLGFADEIRMVLRCSFSLPDIVYLLSRLLTFGHLAAAINLSVASPDSCSKGIATDVVKWFISLALPCNSFIFFLRARALYKDSRIAVAVFALLWTLTLSSFALIFGYKLEIVPNRGGSCLVTVQSLSSYYITSPFAALVVFDSAVAIAISVHLLSYIPARSWSARMKAIMFAKDLGRIPRLILRSGQVYYIVTIGIHMTVAIFAVTSISTIIVSEIALLTCALQNVMACRAHRLLRSGKISNEPVFLFPGRLSGSTQITEFPSSYSGTAMASEGSTVEHQTNDNHVNRVHVNSYDADPEAQSFPMIAITVTAERQVYHI</sequence>
<gene>
    <name evidence="3" type="ORF">QCA50_014894</name>
</gene>